<comment type="similarity">
    <text evidence="1 3">Belongs to the sulfotransferase 1 family.</text>
</comment>
<evidence type="ECO:0000313" key="5">
    <source>
        <dbReference type="EMBL" id="KAJ8249828.1"/>
    </source>
</evidence>
<dbReference type="InterPro" id="IPR027417">
    <property type="entry name" value="P-loop_NTPase"/>
</dbReference>
<dbReference type="GO" id="GO:0008146">
    <property type="term" value="F:sulfotransferase activity"/>
    <property type="evidence" value="ECO:0007669"/>
    <property type="project" value="InterPro"/>
</dbReference>
<evidence type="ECO:0000256" key="1">
    <source>
        <dbReference type="ARBA" id="ARBA00005771"/>
    </source>
</evidence>
<sequence length="382" mass="44108">MPENSELIHSYKGVPFPTRVSINQLNSLDAFEAREDDLLLVSYPKSGTHWLVEILKNLYHCTSGQVTIAPPLEFQDPSKICELRNLPGPRVIPTHLPQNMVPRQVRSKDCKVIYVIRNPKDTAVSMFHYYQQNPHLPTVHKWSTFLDLFLKGEVVYGSWIDHLLSWERAETNENTLFVYYESLKKDLPKYVQEISSFLGLSVTEEQAREVAKRSSFREMKERVEREKQRERPDPTNTVCALTSDRKLIFRKGAVGDWKNHFTAEQNATFEALLQDKINSSELASCVDSFLGLSVTEEQAREVAKRSSFREMKERVEREKQRERPDPTNTVCALTSDRKLIFRKGAVGDWKNHFTAEQNATFEALLQDKINSSELASCVEYEC</sequence>
<keyword evidence="6" id="KW-1185">Reference proteome</keyword>
<name>A0A9Q1HMQ1_CONCO</name>
<dbReference type="AlphaFoldDB" id="A0A9Q1HMQ1"/>
<protein>
    <recommendedName>
        <fullName evidence="3">Sulfotransferase</fullName>
        <ecNumber evidence="3">2.8.2.-</ecNumber>
    </recommendedName>
</protein>
<evidence type="ECO:0000313" key="6">
    <source>
        <dbReference type="Proteomes" id="UP001152803"/>
    </source>
</evidence>
<dbReference type="Gene3D" id="3.40.50.300">
    <property type="entry name" value="P-loop containing nucleotide triphosphate hydrolases"/>
    <property type="match status" value="2"/>
</dbReference>
<dbReference type="EC" id="2.8.2.-" evidence="3"/>
<dbReference type="OrthoDB" id="205623at2759"/>
<evidence type="ECO:0000259" key="4">
    <source>
        <dbReference type="Pfam" id="PF00685"/>
    </source>
</evidence>
<evidence type="ECO:0000256" key="3">
    <source>
        <dbReference type="RuleBase" id="RU361155"/>
    </source>
</evidence>
<dbReference type="EMBL" id="JAFJMO010000019">
    <property type="protein sequence ID" value="KAJ8249828.1"/>
    <property type="molecule type" value="Genomic_DNA"/>
</dbReference>
<proteinExistence type="inferred from homology"/>
<feature type="domain" description="Sulfotransferase" evidence="4">
    <location>
        <begin position="288"/>
        <end position="370"/>
    </location>
</feature>
<accession>A0A9Q1HMQ1</accession>
<dbReference type="Proteomes" id="UP001152803">
    <property type="component" value="Unassembled WGS sequence"/>
</dbReference>
<reference evidence="5" key="1">
    <citation type="journal article" date="2023" name="Science">
        <title>Genome structures resolve the early diversification of teleost fishes.</title>
        <authorList>
            <person name="Parey E."/>
            <person name="Louis A."/>
            <person name="Montfort J."/>
            <person name="Bouchez O."/>
            <person name="Roques C."/>
            <person name="Iampietro C."/>
            <person name="Lluch J."/>
            <person name="Castinel A."/>
            <person name="Donnadieu C."/>
            <person name="Desvignes T."/>
            <person name="Floi Bucao C."/>
            <person name="Jouanno E."/>
            <person name="Wen M."/>
            <person name="Mejri S."/>
            <person name="Dirks R."/>
            <person name="Jansen H."/>
            <person name="Henkel C."/>
            <person name="Chen W.J."/>
            <person name="Zahm M."/>
            <person name="Cabau C."/>
            <person name="Klopp C."/>
            <person name="Thompson A.W."/>
            <person name="Robinson-Rechavi M."/>
            <person name="Braasch I."/>
            <person name="Lecointre G."/>
            <person name="Bobe J."/>
            <person name="Postlethwait J.H."/>
            <person name="Berthelot C."/>
            <person name="Roest Crollius H."/>
            <person name="Guiguen Y."/>
        </authorList>
    </citation>
    <scope>NUCLEOTIDE SEQUENCE</scope>
    <source>
        <strain evidence="5">Concon-B</strain>
    </source>
</reference>
<keyword evidence="2 3" id="KW-0808">Transferase</keyword>
<organism evidence="5 6">
    <name type="scientific">Conger conger</name>
    <name type="common">Conger eel</name>
    <name type="synonym">Muraena conger</name>
    <dbReference type="NCBI Taxonomy" id="82655"/>
    <lineage>
        <taxon>Eukaryota</taxon>
        <taxon>Metazoa</taxon>
        <taxon>Chordata</taxon>
        <taxon>Craniata</taxon>
        <taxon>Vertebrata</taxon>
        <taxon>Euteleostomi</taxon>
        <taxon>Actinopterygii</taxon>
        <taxon>Neopterygii</taxon>
        <taxon>Teleostei</taxon>
        <taxon>Anguilliformes</taxon>
        <taxon>Congridae</taxon>
        <taxon>Conger</taxon>
    </lineage>
</organism>
<dbReference type="Pfam" id="PF00685">
    <property type="entry name" value="Sulfotransfer_1"/>
    <property type="match status" value="2"/>
</dbReference>
<gene>
    <name evidence="5" type="ORF">COCON_G00230440</name>
</gene>
<evidence type="ECO:0000256" key="2">
    <source>
        <dbReference type="ARBA" id="ARBA00022679"/>
    </source>
</evidence>
<dbReference type="PANTHER" id="PTHR11783">
    <property type="entry name" value="SULFOTRANSFERASE SULT"/>
    <property type="match status" value="1"/>
</dbReference>
<comment type="caution">
    <text evidence="5">The sequence shown here is derived from an EMBL/GenBank/DDBJ whole genome shotgun (WGS) entry which is preliminary data.</text>
</comment>
<dbReference type="SUPFAM" id="SSF52540">
    <property type="entry name" value="P-loop containing nucleoside triphosphate hydrolases"/>
    <property type="match status" value="2"/>
</dbReference>
<dbReference type="InterPro" id="IPR000863">
    <property type="entry name" value="Sulfotransferase_dom"/>
</dbReference>
<feature type="domain" description="Sulfotransferase" evidence="4">
    <location>
        <begin position="36"/>
        <end position="278"/>
    </location>
</feature>